<organism evidence="1 2">
    <name type="scientific">Apolygus lucorum</name>
    <name type="common">Small green plant bug</name>
    <name type="synonym">Lygocoris lucorum</name>
    <dbReference type="NCBI Taxonomy" id="248454"/>
    <lineage>
        <taxon>Eukaryota</taxon>
        <taxon>Metazoa</taxon>
        <taxon>Ecdysozoa</taxon>
        <taxon>Arthropoda</taxon>
        <taxon>Hexapoda</taxon>
        <taxon>Insecta</taxon>
        <taxon>Pterygota</taxon>
        <taxon>Neoptera</taxon>
        <taxon>Paraneoptera</taxon>
        <taxon>Hemiptera</taxon>
        <taxon>Heteroptera</taxon>
        <taxon>Panheteroptera</taxon>
        <taxon>Cimicomorpha</taxon>
        <taxon>Miridae</taxon>
        <taxon>Mirini</taxon>
        <taxon>Apolygus</taxon>
    </lineage>
</organism>
<protein>
    <submittedName>
        <fullName evidence="1">Uncharacterized protein</fullName>
    </submittedName>
</protein>
<evidence type="ECO:0000313" key="1">
    <source>
        <dbReference type="EMBL" id="KAF6216692.1"/>
    </source>
</evidence>
<dbReference type="EMBL" id="WIXP02000001">
    <property type="protein sequence ID" value="KAF6216692.1"/>
    <property type="molecule type" value="Genomic_DNA"/>
</dbReference>
<reference evidence="1" key="1">
    <citation type="journal article" date="2021" name="Mol. Ecol. Resour.">
        <title>Apolygus lucorum genome provides insights into omnivorousness and mesophyll feeding.</title>
        <authorList>
            <person name="Liu Y."/>
            <person name="Liu H."/>
            <person name="Wang H."/>
            <person name="Huang T."/>
            <person name="Liu B."/>
            <person name="Yang B."/>
            <person name="Yin L."/>
            <person name="Li B."/>
            <person name="Zhang Y."/>
            <person name="Zhang S."/>
            <person name="Jiang F."/>
            <person name="Zhang X."/>
            <person name="Ren Y."/>
            <person name="Wang B."/>
            <person name="Wang S."/>
            <person name="Lu Y."/>
            <person name="Wu K."/>
            <person name="Fan W."/>
            <person name="Wang G."/>
        </authorList>
    </citation>
    <scope>NUCLEOTIDE SEQUENCE</scope>
    <source>
        <strain evidence="1">12Hb</strain>
    </source>
</reference>
<name>A0A8S9Y5X9_APOLU</name>
<evidence type="ECO:0000313" key="2">
    <source>
        <dbReference type="Proteomes" id="UP000466442"/>
    </source>
</evidence>
<sequence>MDGVNHAVSQISIFSMKRTENKRLYPEPPSTTAPMMTEKKNDVPATLTDIDWQIGVVTASNVPDMKVKYSDFELAQVTV</sequence>
<accession>A0A8S9Y5X9</accession>
<proteinExistence type="predicted"/>
<keyword evidence="2" id="KW-1185">Reference proteome</keyword>
<dbReference type="Proteomes" id="UP000466442">
    <property type="component" value="Linkage Group LG1"/>
</dbReference>
<gene>
    <name evidence="1" type="ORF">GE061_001038</name>
</gene>
<dbReference type="AlphaFoldDB" id="A0A8S9Y5X9"/>
<comment type="caution">
    <text evidence="1">The sequence shown here is derived from an EMBL/GenBank/DDBJ whole genome shotgun (WGS) entry which is preliminary data.</text>
</comment>